<dbReference type="InterPro" id="IPR039420">
    <property type="entry name" value="WalR-like"/>
</dbReference>
<dbReference type="Proteomes" id="UP001310386">
    <property type="component" value="Unassembled WGS sequence"/>
</dbReference>
<dbReference type="RefSeq" id="WP_371754297.1">
    <property type="nucleotide sequence ID" value="NZ_JAYJLD010000014.1"/>
</dbReference>
<dbReference type="InterPro" id="IPR016032">
    <property type="entry name" value="Sig_transdc_resp-reg_C-effctor"/>
</dbReference>
<reference evidence="10" key="1">
    <citation type="submission" date="2023-12" db="EMBL/GenBank/DDBJ databases">
        <title>Fervidustalea candida gen. nov., sp. nov., a novel member of the family Paenibacillaceae isolated from a geothermal area.</title>
        <authorList>
            <person name="Li W.-J."/>
            <person name="Jiao J.-Y."/>
            <person name="Chen Y."/>
        </authorList>
    </citation>
    <scope>NUCLEOTIDE SEQUENCE</scope>
    <source>
        <strain evidence="10">SYSU GA230002</strain>
    </source>
</reference>
<dbReference type="SUPFAM" id="SSF52172">
    <property type="entry name" value="CheY-like"/>
    <property type="match status" value="1"/>
</dbReference>
<evidence type="ECO:0000259" key="9">
    <source>
        <dbReference type="PROSITE" id="PS51755"/>
    </source>
</evidence>
<dbReference type="PANTHER" id="PTHR48111">
    <property type="entry name" value="REGULATOR OF RPOS"/>
    <property type="match status" value="1"/>
</dbReference>
<dbReference type="PROSITE" id="PS50110">
    <property type="entry name" value="RESPONSE_REGULATORY"/>
    <property type="match status" value="1"/>
</dbReference>
<keyword evidence="4 7" id="KW-0238">DNA-binding</keyword>
<feature type="domain" description="OmpR/PhoB-type" evidence="9">
    <location>
        <begin position="129"/>
        <end position="230"/>
    </location>
</feature>
<dbReference type="InterPro" id="IPR001789">
    <property type="entry name" value="Sig_transdc_resp-reg_receiver"/>
</dbReference>
<dbReference type="Gene3D" id="3.40.50.2300">
    <property type="match status" value="1"/>
</dbReference>
<dbReference type="Pfam" id="PF00072">
    <property type="entry name" value="Response_reg"/>
    <property type="match status" value="1"/>
</dbReference>
<evidence type="ECO:0000256" key="5">
    <source>
        <dbReference type="ARBA" id="ARBA00023163"/>
    </source>
</evidence>
<sequence length="233" mass="26574">MKKILVVDDDVHICKITKLYLEKHGYEVETVYDGLQAVGAYERGRHDLIVLDLMLPGLDGRSICHTIRETSDVPIIMLTAKGEVGDRIGGLQLGADDYMVKPFDPNELVARTESVLRRMLPRSVPERNGGVRKYGTLRIDETAYQVYLRGEPVNLPRREFELLLFLAKHPNQVFSREDLITKVWGWDFDGEDRVVDLYVKRLRHKLADASGSGSAWRIRTIWGVGYKFEVSAT</sequence>
<dbReference type="SUPFAM" id="SSF46894">
    <property type="entry name" value="C-terminal effector domain of the bipartite response regulators"/>
    <property type="match status" value="1"/>
</dbReference>
<dbReference type="SMART" id="SM00448">
    <property type="entry name" value="REC"/>
    <property type="match status" value="1"/>
</dbReference>
<evidence type="ECO:0000256" key="2">
    <source>
        <dbReference type="ARBA" id="ARBA00023012"/>
    </source>
</evidence>
<dbReference type="InterPro" id="IPR011006">
    <property type="entry name" value="CheY-like_superfamily"/>
</dbReference>
<protein>
    <submittedName>
        <fullName evidence="10">Response regulator transcription factor</fullName>
    </submittedName>
</protein>
<proteinExistence type="predicted"/>
<dbReference type="SMART" id="SM00862">
    <property type="entry name" value="Trans_reg_C"/>
    <property type="match status" value="1"/>
</dbReference>
<evidence type="ECO:0000259" key="8">
    <source>
        <dbReference type="PROSITE" id="PS50110"/>
    </source>
</evidence>
<dbReference type="InterPro" id="IPR036388">
    <property type="entry name" value="WH-like_DNA-bd_sf"/>
</dbReference>
<dbReference type="Gene3D" id="1.10.10.10">
    <property type="entry name" value="Winged helix-like DNA-binding domain superfamily/Winged helix DNA-binding domain"/>
    <property type="match status" value="1"/>
</dbReference>
<evidence type="ECO:0000256" key="6">
    <source>
        <dbReference type="PROSITE-ProRule" id="PRU00169"/>
    </source>
</evidence>
<keyword evidence="5" id="KW-0804">Transcription</keyword>
<evidence type="ECO:0000256" key="7">
    <source>
        <dbReference type="PROSITE-ProRule" id="PRU01091"/>
    </source>
</evidence>
<dbReference type="CDD" id="cd17574">
    <property type="entry name" value="REC_OmpR"/>
    <property type="match status" value="1"/>
</dbReference>
<evidence type="ECO:0000313" key="11">
    <source>
        <dbReference type="Proteomes" id="UP001310386"/>
    </source>
</evidence>
<keyword evidence="3" id="KW-0805">Transcription regulation</keyword>
<dbReference type="CDD" id="cd00383">
    <property type="entry name" value="trans_reg_C"/>
    <property type="match status" value="1"/>
</dbReference>
<dbReference type="EMBL" id="JAYJLD010000014">
    <property type="protein sequence ID" value="MEB3102179.1"/>
    <property type="molecule type" value="Genomic_DNA"/>
</dbReference>
<evidence type="ECO:0000256" key="1">
    <source>
        <dbReference type="ARBA" id="ARBA00022553"/>
    </source>
</evidence>
<dbReference type="Gene3D" id="6.10.250.690">
    <property type="match status" value="1"/>
</dbReference>
<gene>
    <name evidence="10" type="ORF">VF724_10945</name>
</gene>
<feature type="domain" description="Response regulatory" evidence="8">
    <location>
        <begin position="3"/>
        <end position="116"/>
    </location>
</feature>
<accession>A0ABU5ZI74</accession>
<keyword evidence="2" id="KW-0902">Two-component regulatory system</keyword>
<comment type="caution">
    <text evidence="10">The sequence shown here is derived from an EMBL/GenBank/DDBJ whole genome shotgun (WGS) entry which is preliminary data.</text>
</comment>
<keyword evidence="11" id="KW-1185">Reference proteome</keyword>
<feature type="modified residue" description="4-aspartylphosphate" evidence="6">
    <location>
        <position position="52"/>
    </location>
</feature>
<evidence type="ECO:0000313" key="10">
    <source>
        <dbReference type="EMBL" id="MEB3102179.1"/>
    </source>
</evidence>
<dbReference type="PANTHER" id="PTHR48111:SF21">
    <property type="entry name" value="DNA-BINDING DUAL MASTER TRANSCRIPTIONAL REGULATOR RPAA"/>
    <property type="match status" value="1"/>
</dbReference>
<dbReference type="Pfam" id="PF00486">
    <property type="entry name" value="Trans_reg_C"/>
    <property type="match status" value="1"/>
</dbReference>
<organism evidence="10 11">
    <name type="scientific">Ferviditalea candida</name>
    <dbReference type="NCBI Taxonomy" id="3108399"/>
    <lineage>
        <taxon>Bacteria</taxon>
        <taxon>Bacillati</taxon>
        <taxon>Bacillota</taxon>
        <taxon>Bacilli</taxon>
        <taxon>Bacillales</taxon>
        <taxon>Paenibacillaceae</taxon>
        <taxon>Ferviditalea</taxon>
    </lineage>
</organism>
<evidence type="ECO:0000256" key="3">
    <source>
        <dbReference type="ARBA" id="ARBA00023015"/>
    </source>
</evidence>
<keyword evidence="1 6" id="KW-0597">Phosphoprotein</keyword>
<name>A0ABU5ZI74_9BACL</name>
<evidence type="ECO:0000256" key="4">
    <source>
        <dbReference type="ARBA" id="ARBA00023125"/>
    </source>
</evidence>
<dbReference type="PROSITE" id="PS51755">
    <property type="entry name" value="OMPR_PHOB"/>
    <property type="match status" value="1"/>
</dbReference>
<feature type="DNA-binding region" description="OmpR/PhoB-type" evidence="7">
    <location>
        <begin position="129"/>
        <end position="230"/>
    </location>
</feature>
<dbReference type="InterPro" id="IPR001867">
    <property type="entry name" value="OmpR/PhoB-type_DNA-bd"/>
</dbReference>